<dbReference type="InterPro" id="IPR003959">
    <property type="entry name" value="ATPase_AAA_core"/>
</dbReference>
<dbReference type="PANTHER" id="PTHR32182">
    <property type="entry name" value="DNA REPLICATION AND REPAIR PROTEIN RECF"/>
    <property type="match status" value="1"/>
</dbReference>
<dbReference type="GO" id="GO:0016887">
    <property type="term" value="F:ATP hydrolysis activity"/>
    <property type="evidence" value="ECO:0007669"/>
    <property type="project" value="InterPro"/>
</dbReference>
<dbReference type="AlphaFoldDB" id="A0A150QZI5"/>
<gene>
    <name evidence="2" type="ORF">BE17_30640</name>
</gene>
<feature type="domain" description="ATPase AAA-type core" evidence="1">
    <location>
        <begin position="103"/>
        <end position="405"/>
    </location>
</feature>
<name>A0A150QZI5_SORCE</name>
<protein>
    <recommendedName>
        <fullName evidence="1">ATPase AAA-type core domain-containing protein</fullName>
    </recommendedName>
</protein>
<sequence length="465" mass="50129">MRQGDGERIEVGEAAQPEVHEPTLPCRKAWPSGLVRDVRRGFSCLAEVARAGSVGWGCGARRVLLGGRCAGGAPAVRWPTMITRIEVDGFKSLRGFALDLEPLTAIVGANGAGKSNLLDALHLLSRLAQSSVTEALKGGRGAIRDQFSRLRGGAAGRIRIGVDMLLVADRDASRDQLATRYWYTAEIERVALSSGIEDITVEEHSDVIDDPAAPDTWMARHPALARHADPAGKFEDRALKLRRIEHELSAIRVVQFEPSRLRLPSERAAGAALASDGSNLPTALAALAPAARAQIRADLAELIPGFRSFEVVPIDEELRLEVEFTDGARVPARVLSDGTLRLIALLTVLRGAPPGAMIAVEEPENGIYPGRLRALIDKLVDATTPKGDVLPPQVLLTSHSPAILAALHGRPESLVFADLVRRGDDLRSTRMRHVRTGDGPERDPGTVSLREIERILDAARPEDEA</sequence>
<proteinExistence type="predicted"/>
<dbReference type="Gene3D" id="3.40.50.300">
    <property type="entry name" value="P-loop containing nucleotide triphosphate hydrolases"/>
    <property type="match status" value="2"/>
</dbReference>
<dbReference type="GO" id="GO:0005524">
    <property type="term" value="F:ATP binding"/>
    <property type="evidence" value="ECO:0007669"/>
    <property type="project" value="InterPro"/>
</dbReference>
<dbReference type="PANTHER" id="PTHR32182:SF22">
    <property type="entry name" value="ATP-DEPENDENT ENDONUCLEASE, OLD FAMILY-RELATED"/>
    <property type="match status" value="1"/>
</dbReference>
<reference evidence="2 3" key="1">
    <citation type="submission" date="2014-02" db="EMBL/GenBank/DDBJ databases">
        <title>The small core and large imbalanced accessory genome model reveals a collaborative survival strategy of Sorangium cellulosum strains in nature.</title>
        <authorList>
            <person name="Han K."/>
            <person name="Peng R."/>
            <person name="Blom J."/>
            <person name="Li Y.-Z."/>
        </authorList>
    </citation>
    <scope>NUCLEOTIDE SEQUENCE [LARGE SCALE GENOMIC DNA]</scope>
    <source>
        <strain evidence="2 3">So0011-07</strain>
    </source>
</reference>
<dbReference type="Pfam" id="PF13304">
    <property type="entry name" value="AAA_21"/>
    <property type="match status" value="1"/>
</dbReference>
<organism evidence="2 3">
    <name type="scientific">Sorangium cellulosum</name>
    <name type="common">Polyangium cellulosum</name>
    <dbReference type="NCBI Taxonomy" id="56"/>
    <lineage>
        <taxon>Bacteria</taxon>
        <taxon>Pseudomonadati</taxon>
        <taxon>Myxococcota</taxon>
        <taxon>Polyangia</taxon>
        <taxon>Polyangiales</taxon>
        <taxon>Polyangiaceae</taxon>
        <taxon>Sorangium</taxon>
    </lineage>
</organism>
<dbReference type="InterPro" id="IPR027417">
    <property type="entry name" value="P-loop_NTPase"/>
</dbReference>
<accession>A0A150QZI5</accession>
<comment type="caution">
    <text evidence="2">The sequence shown here is derived from an EMBL/GenBank/DDBJ whole genome shotgun (WGS) entry which is preliminary data.</text>
</comment>
<dbReference type="EMBL" id="JEMB01003372">
    <property type="protein sequence ID" value="KYF73409.1"/>
    <property type="molecule type" value="Genomic_DNA"/>
</dbReference>
<dbReference type="GO" id="GO:0006302">
    <property type="term" value="P:double-strand break repair"/>
    <property type="evidence" value="ECO:0007669"/>
    <property type="project" value="TreeGrafter"/>
</dbReference>
<dbReference type="GO" id="GO:0000731">
    <property type="term" value="P:DNA synthesis involved in DNA repair"/>
    <property type="evidence" value="ECO:0007669"/>
    <property type="project" value="TreeGrafter"/>
</dbReference>
<evidence type="ECO:0000313" key="2">
    <source>
        <dbReference type="EMBL" id="KYF73409.1"/>
    </source>
</evidence>
<evidence type="ECO:0000313" key="3">
    <source>
        <dbReference type="Proteomes" id="UP000075635"/>
    </source>
</evidence>
<dbReference type="Proteomes" id="UP000075635">
    <property type="component" value="Unassembled WGS sequence"/>
</dbReference>
<evidence type="ECO:0000259" key="1">
    <source>
        <dbReference type="Pfam" id="PF13304"/>
    </source>
</evidence>
<dbReference type="SUPFAM" id="SSF52540">
    <property type="entry name" value="P-loop containing nucleoside triphosphate hydrolases"/>
    <property type="match status" value="1"/>
</dbReference>